<gene>
    <name evidence="2" type="ORF">E2C01_073188</name>
</gene>
<evidence type="ECO:0000313" key="2">
    <source>
        <dbReference type="EMBL" id="MPC78694.1"/>
    </source>
</evidence>
<reference evidence="2 3" key="1">
    <citation type="submission" date="2019-05" db="EMBL/GenBank/DDBJ databases">
        <title>Another draft genome of Portunus trituberculatus and its Hox gene families provides insights of decapod evolution.</title>
        <authorList>
            <person name="Jeong J.-H."/>
            <person name="Song I."/>
            <person name="Kim S."/>
            <person name="Choi T."/>
            <person name="Kim D."/>
            <person name="Ryu S."/>
            <person name="Kim W."/>
        </authorList>
    </citation>
    <scope>NUCLEOTIDE SEQUENCE [LARGE SCALE GENOMIC DNA]</scope>
    <source>
        <tissue evidence="2">Muscle</tissue>
    </source>
</reference>
<protein>
    <submittedName>
        <fullName evidence="2">Uncharacterized protein</fullName>
    </submittedName>
</protein>
<organism evidence="2 3">
    <name type="scientific">Portunus trituberculatus</name>
    <name type="common">Swimming crab</name>
    <name type="synonym">Neptunus trituberculatus</name>
    <dbReference type="NCBI Taxonomy" id="210409"/>
    <lineage>
        <taxon>Eukaryota</taxon>
        <taxon>Metazoa</taxon>
        <taxon>Ecdysozoa</taxon>
        <taxon>Arthropoda</taxon>
        <taxon>Crustacea</taxon>
        <taxon>Multicrustacea</taxon>
        <taxon>Malacostraca</taxon>
        <taxon>Eumalacostraca</taxon>
        <taxon>Eucarida</taxon>
        <taxon>Decapoda</taxon>
        <taxon>Pleocyemata</taxon>
        <taxon>Brachyura</taxon>
        <taxon>Eubrachyura</taxon>
        <taxon>Portunoidea</taxon>
        <taxon>Portunidae</taxon>
        <taxon>Portuninae</taxon>
        <taxon>Portunus</taxon>
    </lineage>
</organism>
<keyword evidence="3" id="KW-1185">Reference proteome</keyword>
<accession>A0A5B7IDC3</accession>
<proteinExistence type="predicted"/>
<evidence type="ECO:0000313" key="3">
    <source>
        <dbReference type="Proteomes" id="UP000324222"/>
    </source>
</evidence>
<dbReference type="EMBL" id="VSRR010049107">
    <property type="protein sequence ID" value="MPC78694.1"/>
    <property type="molecule type" value="Genomic_DNA"/>
</dbReference>
<dbReference type="Proteomes" id="UP000324222">
    <property type="component" value="Unassembled WGS sequence"/>
</dbReference>
<dbReference type="AlphaFoldDB" id="A0A5B7IDC3"/>
<evidence type="ECO:0000256" key="1">
    <source>
        <dbReference type="SAM" id="MobiDB-lite"/>
    </source>
</evidence>
<feature type="region of interest" description="Disordered" evidence="1">
    <location>
        <begin position="50"/>
        <end position="95"/>
    </location>
</feature>
<sequence length="115" mass="12361">MCLLPLPPPQSSSLSTKICYILSIPPAPFVPASPATTSAARIRDYNQISRQHSTATTRTAATTATATASFVRPSQPRQSRPPTVLCSRPRHPETTDYAIHNQTTTYPSARVVGGN</sequence>
<comment type="caution">
    <text evidence="2">The sequence shown here is derived from an EMBL/GenBank/DDBJ whole genome shotgun (WGS) entry which is preliminary data.</text>
</comment>
<name>A0A5B7IDC3_PORTR</name>
<feature type="compositionally biased region" description="Low complexity" evidence="1">
    <location>
        <begin position="54"/>
        <end position="82"/>
    </location>
</feature>